<protein>
    <submittedName>
        <fullName evidence="2">Uncharacterized protein</fullName>
    </submittedName>
</protein>
<sequence>MIGFLQCSVKYVVACSLVLSTGAAVGVTQTFASENDGTKVIEDGGGQGGVTWIEYYWRASGSNFIIMYRSANGGNQWKEVTYNKYGNIVKVLYGTY</sequence>
<dbReference type="RefSeq" id="WP_187443223.1">
    <property type="nucleotide sequence ID" value="NZ_VTEZ01000001.1"/>
</dbReference>
<keyword evidence="1" id="KW-0732">Signal</keyword>
<gene>
    <name evidence="2" type="ORF">FZC85_03400</name>
</gene>
<comment type="caution">
    <text evidence="2">The sequence shown here is derived from an EMBL/GenBank/DDBJ whole genome shotgun (WGS) entry which is preliminary data.</text>
</comment>
<organism evidence="2 3">
    <name type="scientific">Rossellomorea aquimaris</name>
    <dbReference type="NCBI Taxonomy" id="189382"/>
    <lineage>
        <taxon>Bacteria</taxon>
        <taxon>Bacillati</taxon>
        <taxon>Bacillota</taxon>
        <taxon>Bacilli</taxon>
        <taxon>Bacillales</taxon>
        <taxon>Bacillaceae</taxon>
        <taxon>Rossellomorea</taxon>
    </lineage>
</organism>
<dbReference type="Proteomes" id="UP000324269">
    <property type="component" value="Unassembled WGS sequence"/>
</dbReference>
<accession>A0A5D4UMH2</accession>
<reference evidence="2 3" key="1">
    <citation type="submission" date="2019-08" db="EMBL/GenBank/DDBJ databases">
        <title>Bacillus genomes from the desert of Cuatro Cienegas, Coahuila.</title>
        <authorList>
            <person name="Olmedo-Alvarez G."/>
        </authorList>
    </citation>
    <scope>NUCLEOTIDE SEQUENCE [LARGE SCALE GENOMIC DNA]</scope>
    <source>
        <strain evidence="2 3">CH87b_3T</strain>
    </source>
</reference>
<dbReference type="AlphaFoldDB" id="A0A5D4UMH2"/>
<dbReference type="EMBL" id="VTEZ01000001">
    <property type="protein sequence ID" value="TYS88484.1"/>
    <property type="molecule type" value="Genomic_DNA"/>
</dbReference>
<evidence type="ECO:0000313" key="3">
    <source>
        <dbReference type="Proteomes" id="UP000324269"/>
    </source>
</evidence>
<proteinExistence type="predicted"/>
<feature type="signal peptide" evidence="1">
    <location>
        <begin position="1"/>
        <end position="26"/>
    </location>
</feature>
<evidence type="ECO:0000256" key="1">
    <source>
        <dbReference type="SAM" id="SignalP"/>
    </source>
</evidence>
<feature type="chain" id="PRO_5038348341" evidence="1">
    <location>
        <begin position="27"/>
        <end position="96"/>
    </location>
</feature>
<name>A0A5D4UMH2_9BACI</name>
<evidence type="ECO:0000313" key="2">
    <source>
        <dbReference type="EMBL" id="TYS88484.1"/>
    </source>
</evidence>